<dbReference type="Proteomes" id="UP000677082">
    <property type="component" value="Unassembled WGS sequence"/>
</dbReference>
<dbReference type="PANTHER" id="PTHR11351:SF3">
    <property type="entry name" value="BLL4393 PROTEIN"/>
    <property type="match status" value="1"/>
</dbReference>
<feature type="domain" description="Fatty acid desaturase" evidence="11">
    <location>
        <begin position="47"/>
        <end position="266"/>
    </location>
</feature>
<evidence type="ECO:0000256" key="9">
    <source>
        <dbReference type="ARBA" id="ARBA00023136"/>
    </source>
</evidence>
<accession>A0A919W1V6</accession>
<comment type="similarity">
    <text evidence="2">Belongs to the fatty acid desaturase type 2 family.</text>
</comment>
<evidence type="ECO:0000256" key="1">
    <source>
        <dbReference type="ARBA" id="ARBA00004141"/>
    </source>
</evidence>
<dbReference type="CDD" id="cd03505">
    <property type="entry name" value="Delta9-FADS-like"/>
    <property type="match status" value="1"/>
</dbReference>
<gene>
    <name evidence="12" type="primary">desC</name>
    <name evidence="12" type="ORF">Ato02nite_046900</name>
</gene>
<evidence type="ECO:0000256" key="3">
    <source>
        <dbReference type="ARBA" id="ARBA00022692"/>
    </source>
</evidence>
<feature type="transmembrane region" description="Helical" evidence="10">
    <location>
        <begin position="124"/>
        <end position="147"/>
    </location>
</feature>
<feature type="transmembrane region" description="Helical" evidence="10">
    <location>
        <begin position="21"/>
        <end position="45"/>
    </location>
</feature>
<evidence type="ECO:0000256" key="8">
    <source>
        <dbReference type="ARBA" id="ARBA00023098"/>
    </source>
</evidence>
<feature type="transmembrane region" description="Helical" evidence="10">
    <location>
        <begin position="51"/>
        <end position="72"/>
    </location>
</feature>
<comment type="caution">
    <text evidence="12">The sequence shown here is derived from an EMBL/GenBank/DDBJ whole genome shotgun (WGS) entry which is preliminary data.</text>
</comment>
<name>A0A919W1V6_9ACTN</name>
<keyword evidence="8" id="KW-0443">Lipid metabolism</keyword>
<dbReference type="PANTHER" id="PTHR11351">
    <property type="entry name" value="ACYL-COA DESATURASE"/>
    <property type="match status" value="1"/>
</dbReference>
<feature type="transmembrane region" description="Helical" evidence="10">
    <location>
        <begin position="84"/>
        <end position="104"/>
    </location>
</feature>
<keyword evidence="5 10" id="KW-1133">Transmembrane helix</keyword>
<evidence type="ECO:0000256" key="5">
    <source>
        <dbReference type="ARBA" id="ARBA00022989"/>
    </source>
</evidence>
<keyword evidence="6" id="KW-0560">Oxidoreductase</keyword>
<sequence>MSERRGPKALLAGPRPLPAHITVYVFVIVPFLALIAAVPFAWGWGLTWLDLALAVFFYVFTILGTTVGYHRYFTHSSFKAKRPLRLALAVAGSMAVQGPILHWVADHRRHHAFADKEGDPHSPWLFGTSPVALVRGFWHAHLGWILDRDQTNQERFVPDLLADRDMRVVHRLFGPLTIVTLVAPALVGGLVTWSWVGAVTAFFWASLVRITFLHHVTWSVNSVCHMIGERPFNARDKATNFWPLALLSMGEAWHNLHHADPTQARHGVQRGQIDVSARVIWFFERFGWAHDVHWPTPERLAKITR</sequence>
<evidence type="ECO:0000256" key="2">
    <source>
        <dbReference type="ARBA" id="ARBA00008749"/>
    </source>
</evidence>
<dbReference type="AlphaFoldDB" id="A0A919W1V6"/>
<keyword evidence="4" id="KW-0276">Fatty acid metabolism</keyword>
<keyword evidence="7" id="KW-0408">Iron</keyword>
<dbReference type="GO" id="GO:0016020">
    <property type="term" value="C:membrane"/>
    <property type="evidence" value="ECO:0007669"/>
    <property type="project" value="UniProtKB-SubCell"/>
</dbReference>
<keyword evidence="3 10" id="KW-0812">Transmembrane</keyword>
<evidence type="ECO:0000256" key="6">
    <source>
        <dbReference type="ARBA" id="ARBA00023002"/>
    </source>
</evidence>
<protein>
    <submittedName>
        <fullName evidence="12">Stearoyl-CoA desaturase</fullName>
    </submittedName>
</protein>
<dbReference type="GO" id="GO:0016717">
    <property type="term" value="F:oxidoreductase activity, acting on paired donors, with oxidation of a pair of donors resulting in the reduction of molecular oxygen to two molecules of water"/>
    <property type="evidence" value="ECO:0007669"/>
    <property type="project" value="InterPro"/>
</dbReference>
<reference evidence="12 13" key="1">
    <citation type="submission" date="2021-03" db="EMBL/GenBank/DDBJ databases">
        <title>Whole genome shotgun sequence of Actinoplanes toevensis NBRC 105298.</title>
        <authorList>
            <person name="Komaki H."/>
            <person name="Tamura T."/>
        </authorList>
    </citation>
    <scope>NUCLEOTIDE SEQUENCE [LARGE SCALE GENOMIC DNA]</scope>
    <source>
        <strain evidence="12 13">NBRC 105298</strain>
    </source>
</reference>
<dbReference type="InterPro" id="IPR005804">
    <property type="entry name" value="FA_desaturase_dom"/>
</dbReference>
<dbReference type="EMBL" id="BOQN01000061">
    <property type="protein sequence ID" value="GIM92897.1"/>
    <property type="molecule type" value="Genomic_DNA"/>
</dbReference>
<keyword evidence="13" id="KW-1185">Reference proteome</keyword>
<dbReference type="InterPro" id="IPR015876">
    <property type="entry name" value="Acyl-CoA_DS"/>
</dbReference>
<keyword evidence="9 10" id="KW-0472">Membrane</keyword>
<comment type="subcellular location">
    <subcellularLocation>
        <location evidence="1">Membrane</location>
        <topology evidence="1">Multi-pass membrane protein</topology>
    </subcellularLocation>
</comment>
<evidence type="ECO:0000313" key="12">
    <source>
        <dbReference type="EMBL" id="GIM92897.1"/>
    </source>
</evidence>
<dbReference type="Pfam" id="PF00487">
    <property type="entry name" value="FA_desaturase"/>
    <property type="match status" value="1"/>
</dbReference>
<dbReference type="PRINTS" id="PR00075">
    <property type="entry name" value="FACDDSATRASE"/>
</dbReference>
<organism evidence="12 13">
    <name type="scientific">Paractinoplanes toevensis</name>
    <dbReference type="NCBI Taxonomy" id="571911"/>
    <lineage>
        <taxon>Bacteria</taxon>
        <taxon>Bacillati</taxon>
        <taxon>Actinomycetota</taxon>
        <taxon>Actinomycetes</taxon>
        <taxon>Micromonosporales</taxon>
        <taxon>Micromonosporaceae</taxon>
        <taxon>Paractinoplanes</taxon>
    </lineage>
</organism>
<evidence type="ECO:0000259" key="11">
    <source>
        <dbReference type="Pfam" id="PF00487"/>
    </source>
</evidence>
<evidence type="ECO:0000313" key="13">
    <source>
        <dbReference type="Proteomes" id="UP000677082"/>
    </source>
</evidence>
<feature type="transmembrane region" description="Helical" evidence="10">
    <location>
        <begin position="193"/>
        <end position="212"/>
    </location>
</feature>
<feature type="transmembrane region" description="Helical" evidence="10">
    <location>
        <begin position="168"/>
        <end position="187"/>
    </location>
</feature>
<proteinExistence type="inferred from homology"/>
<evidence type="ECO:0000256" key="4">
    <source>
        <dbReference type="ARBA" id="ARBA00022832"/>
    </source>
</evidence>
<dbReference type="GO" id="GO:0006631">
    <property type="term" value="P:fatty acid metabolic process"/>
    <property type="evidence" value="ECO:0007669"/>
    <property type="project" value="UniProtKB-KW"/>
</dbReference>
<evidence type="ECO:0000256" key="7">
    <source>
        <dbReference type="ARBA" id="ARBA00023004"/>
    </source>
</evidence>
<evidence type="ECO:0000256" key="10">
    <source>
        <dbReference type="SAM" id="Phobius"/>
    </source>
</evidence>
<dbReference type="RefSeq" id="WP_213008741.1">
    <property type="nucleotide sequence ID" value="NZ_BOQN01000061.1"/>
</dbReference>